<dbReference type="OrthoDB" id="35747at2157"/>
<reference evidence="2" key="1">
    <citation type="submission" date="2016-12" db="EMBL/GenBank/DDBJ databases">
        <authorList>
            <person name="Herbold C."/>
        </authorList>
    </citation>
    <scope>NUCLEOTIDE SEQUENCE [LARGE SCALE GENOMIC DNA]</scope>
</reference>
<evidence type="ECO:0008006" key="3">
    <source>
        <dbReference type="Google" id="ProtNLM"/>
    </source>
</evidence>
<keyword evidence="2" id="KW-1185">Reference proteome</keyword>
<dbReference type="Proteomes" id="UP000232412">
    <property type="component" value="Unassembled WGS sequence"/>
</dbReference>
<dbReference type="InterPro" id="IPR002763">
    <property type="entry name" value="DUF72"/>
</dbReference>
<protein>
    <recommendedName>
        <fullName evidence="3">DUF72 domain-containing protein</fullName>
    </recommendedName>
</protein>
<dbReference type="InterPro" id="IPR036520">
    <property type="entry name" value="UPF0759_sf"/>
</dbReference>
<evidence type="ECO:0000313" key="1">
    <source>
        <dbReference type="EMBL" id="SHO45631.1"/>
    </source>
</evidence>
<dbReference type="RefSeq" id="WP_101009686.1">
    <property type="nucleotide sequence ID" value="NZ_FRFC01000003.1"/>
</dbReference>
<organism evidence="1 2">
    <name type="scientific">Nitrosotalea sinensis</name>
    <dbReference type="NCBI Taxonomy" id="1499975"/>
    <lineage>
        <taxon>Archaea</taxon>
        <taxon>Nitrososphaerota</taxon>
        <taxon>Nitrososphaeria</taxon>
        <taxon>Nitrosotaleales</taxon>
        <taxon>Nitrosotaleaceae</taxon>
        <taxon>Nitrosotalea</taxon>
    </lineage>
</organism>
<dbReference type="Pfam" id="PF01904">
    <property type="entry name" value="DUF72"/>
    <property type="match status" value="1"/>
</dbReference>
<accession>A0A2H1EH53</accession>
<dbReference type="Gene3D" id="3.20.20.410">
    <property type="entry name" value="Protein of unknown function UPF0759"/>
    <property type="match status" value="1"/>
</dbReference>
<dbReference type="PANTHER" id="PTHR30348:SF4">
    <property type="entry name" value="DUF72 DOMAIN-CONTAINING PROTEIN"/>
    <property type="match status" value="1"/>
</dbReference>
<dbReference type="EMBL" id="FRFC01000003">
    <property type="protein sequence ID" value="SHO45631.1"/>
    <property type="molecule type" value="Genomic_DNA"/>
</dbReference>
<dbReference type="AlphaFoldDB" id="A0A2H1EH53"/>
<sequence>MNIKIGCTGWSYQGWIGPFYPKSMDDTNYLKHYSSAFDITEVNSTFYKIPTRMTTQKWFTDTPDDFTFTAKLPQVITHENRLRPGPYLDQFLDSVTPLQSKMKVLVIQLPPSLSFDESKTNLEKMVNHLPKNYRYAVEGRHPSWFSDPSIQFLSRYNLCLVWNDVSSVPLHDIITTDLVYIRLIGDRTIPENQFGKIHKDRTSQIKSWVEKLTKIKDSISFAAILANNHYEGFSPQTANKLRLELDMKPVTWSDKTQTTLV</sequence>
<name>A0A2H1EH53_9ARCH</name>
<evidence type="ECO:0000313" key="2">
    <source>
        <dbReference type="Proteomes" id="UP000232412"/>
    </source>
</evidence>
<gene>
    <name evidence="1" type="ORF">NSIN_20722</name>
</gene>
<dbReference type="PANTHER" id="PTHR30348">
    <property type="entry name" value="UNCHARACTERIZED PROTEIN YECE"/>
    <property type="match status" value="1"/>
</dbReference>
<dbReference type="SUPFAM" id="SSF117396">
    <property type="entry name" value="TM1631-like"/>
    <property type="match status" value="1"/>
</dbReference>
<proteinExistence type="predicted"/>